<evidence type="ECO:0000313" key="3">
    <source>
        <dbReference type="Proteomes" id="UP001529380"/>
    </source>
</evidence>
<dbReference type="InterPro" id="IPR024975">
    <property type="entry name" value="NOV_C"/>
</dbReference>
<protein>
    <submittedName>
        <fullName evidence="2">DUF3883 domain-containing protein</fullName>
    </submittedName>
</protein>
<dbReference type="RefSeq" id="WP_289600812.1">
    <property type="nucleotide sequence ID" value="NZ_JAUDCL010000047.1"/>
</dbReference>
<dbReference type="Pfam" id="PF13020">
    <property type="entry name" value="NOV_C"/>
    <property type="match status" value="1"/>
</dbReference>
<dbReference type="EMBL" id="JAUDCL010000047">
    <property type="protein sequence ID" value="MDM8202571.1"/>
    <property type="molecule type" value="Genomic_DNA"/>
</dbReference>
<feature type="domain" description="Protein NO VEIN C-terminal" evidence="1">
    <location>
        <begin position="215"/>
        <end position="275"/>
    </location>
</feature>
<gene>
    <name evidence="2" type="ORF">QUW08_14900</name>
</gene>
<proteinExistence type="predicted"/>
<comment type="caution">
    <text evidence="2">The sequence shown here is derived from an EMBL/GenBank/DDBJ whole genome shotgun (WGS) entry which is preliminary data.</text>
</comment>
<evidence type="ECO:0000313" key="2">
    <source>
        <dbReference type="EMBL" id="MDM8202571.1"/>
    </source>
</evidence>
<organism evidence="2 3">
    <name type="scientific">Allofournierella massiliensis</name>
    <dbReference type="NCBI Taxonomy" id="1650663"/>
    <lineage>
        <taxon>Bacteria</taxon>
        <taxon>Bacillati</taxon>
        <taxon>Bacillota</taxon>
        <taxon>Clostridia</taxon>
        <taxon>Eubacteriales</taxon>
        <taxon>Oscillospiraceae</taxon>
        <taxon>Allofournierella</taxon>
    </lineage>
</organism>
<evidence type="ECO:0000259" key="1">
    <source>
        <dbReference type="Pfam" id="PF13020"/>
    </source>
</evidence>
<reference evidence="2 3" key="1">
    <citation type="submission" date="2023-06" db="EMBL/GenBank/DDBJ databases">
        <title>Identification and characterization of horizontal gene transfer across gut microbiota members of farm animals based on homology search.</title>
        <authorList>
            <person name="Schwarzerova J."/>
            <person name="Nykrynova M."/>
            <person name="Jureckova K."/>
            <person name="Cejkova D."/>
            <person name="Rychlik I."/>
        </authorList>
    </citation>
    <scope>NUCLEOTIDE SEQUENCE [LARGE SCALE GENOMIC DNA]</scope>
    <source>
        <strain evidence="2 3">ET340</strain>
    </source>
</reference>
<dbReference type="Proteomes" id="UP001529380">
    <property type="component" value="Unassembled WGS sequence"/>
</dbReference>
<keyword evidence="3" id="KW-1185">Reference proteome</keyword>
<name>A0ABT7UUL3_9FIRM</name>
<sequence>MLDGLKNLRTPGNKDGFLFLLENVIADKMLSYEDVKILCTHAPAECHILLPEMIQYCSAFGWIHTENNMISVNSDVINLNGDNNALNGQLVQSTLKVLFELGHFHPGMFSFDTISHRIMFHNELLPLNYSAIRNTLIDLGFFDVVHSIQGTTFLVAEVFEKALSKVCEQEKRKITLEQLKKKLERDAEVGEKAEKFVLVFEKERIGDPLSENIKIISDIDVTAGYDIVSYESSTSYKHDRFIEVKAVSHDTDFFWSRNEYEIAKLKGNSYYLYLVDIRKIEENGYAPTIINNPAEVIMESSEWMVESQSYHIRRISNVDR</sequence>
<accession>A0ABT7UUL3</accession>